<dbReference type="AlphaFoldDB" id="A0A8A4TYJ0"/>
<evidence type="ECO:0000256" key="1">
    <source>
        <dbReference type="PIRSR" id="PIRSR000390-1"/>
    </source>
</evidence>
<accession>A0A8A4TYJ0</accession>
<dbReference type="Gene3D" id="3.40.640.10">
    <property type="entry name" value="Type I PLP-dependent aspartate aminotransferase-like (Major domain)"/>
    <property type="match status" value="1"/>
</dbReference>
<organism evidence="4 5">
    <name type="scientific">Sulfidibacter corallicola</name>
    <dbReference type="NCBI Taxonomy" id="2818388"/>
    <lineage>
        <taxon>Bacteria</taxon>
        <taxon>Pseudomonadati</taxon>
        <taxon>Acidobacteriota</taxon>
        <taxon>Holophagae</taxon>
        <taxon>Acanthopleuribacterales</taxon>
        <taxon>Acanthopleuribacteraceae</taxon>
        <taxon>Sulfidibacter</taxon>
    </lineage>
</organism>
<keyword evidence="2 3" id="KW-0663">Pyridoxal phosphate</keyword>
<dbReference type="Gene3D" id="3.90.1150.10">
    <property type="entry name" value="Aspartate Aminotransferase, domain 1"/>
    <property type="match status" value="1"/>
</dbReference>
<comment type="similarity">
    <text evidence="3">Belongs to the DegT/DnrJ/EryC1 family.</text>
</comment>
<dbReference type="InterPro" id="IPR015422">
    <property type="entry name" value="PyrdxlP-dep_Trfase_small"/>
</dbReference>
<evidence type="ECO:0000256" key="3">
    <source>
        <dbReference type="RuleBase" id="RU004508"/>
    </source>
</evidence>
<evidence type="ECO:0000313" key="4">
    <source>
        <dbReference type="EMBL" id="QTD54397.1"/>
    </source>
</evidence>
<dbReference type="PIRSF" id="PIRSF000390">
    <property type="entry name" value="PLP_StrS"/>
    <property type="match status" value="1"/>
</dbReference>
<dbReference type="EMBL" id="CP071793">
    <property type="protein sequence ID" value="QTD54397.1"/>
    <property type="molecule type" value="Genomic_DNA"/>
</dbReference>
<proteinExistence type="inferred from homology"/>
<feature type="modified residue" description="N6-(pyridoxal phosphate)lysine" evidence="2">
    <location>
        <position position="193"/>
    </location>
</feature>
<dbReference type="Pfam" id="PF01041">
    <property type="entry name" value="DegT_DnrJ_EryC1"/>
    <property type="match status" value="1"/>
</dbReference>
<dbReference type="GO" id="GO:0000271">
    <property type="term" value="P:polysaccharide biosynthetic process"/>
    <property type="evidence" value="ECO:0007669"/>
    <property type="project" value="TreeGrafter"/>
</dbReference>
<dbReference type="InterPro" id="IPR000653">
    <property type="entry name" value="DegT/StrS_aminotransferase"/>
</dbReference>
<dbReference type="PANTHER" id="PTHR30244">
    <property type="entry name" value="TRANSAMINASE"/>
    <property type="match status" value="1"/>
</dbReference>
<evidence type="ECO:0000313" key="5">
    <source>
        <dbReference type="Proteomes" id="UP000663929"/>
    </source>
</evidence>
<dbReference type="PANTHER" id="PTHR30244:SF42">
    <property type="entry name" value="UDP-2-ACETAMIDO-2-DEOXY-3-OXO-D-GLUCURONATE AMINOTRANSFERASE"/>
    <property type="match status" value="1"/>
</dbReference>
<keyword evidence="4" id="KW-0808">Transferase</keyword>
<dbReference type="KEGG" id="scor:J3U87_14205"/>
<keyword evidence="5" id="KW-1185">Reference proteome</keyword>
<protein>
    <submittedName>
        <fullName evidence="4">DegT/DnrJ/EryC1/StrS family aminotransferase</fullName>
    </submittedName>
</protein>
<dbReference type="GO" id="GO:0008483">
    <property type="term" value="F:transaminase activity"/>
    <property type="evidence" value="ECO:0007669"/>
    <property type="project" value="UniProtKB-KW"/>
</dbReference>
<dbReference type="GO" id="GO:0030170">
    <property type="term" value="F:pyridoxal phosphate binding"/>
    <property type="evidence" value="ECO:0007669"/>
    <property type="project" value="TreeGrafter"/>
</dbReference>
<gene>
    <name evidence="4" type="ORF">J3U87_14205</name>
</gene>
<dbReference type="InterPro" id="IPR015424">
    <property type="entry name" value="PyrdxlP-dep_Trfase"/>
</dbReference>
<sequence>MNIPFIDLKTQYRRMEDRLRARIDAVLDHGRYINGPEVTELEEKLAEFAGTRFSVACSSGTDALLMPLMAWDIKPGDAVFTTPFTFIATAEVIALLGATPVFVDIEPDTFNICPKALEREIETVVREGELNPKAVIPVDLFGLCADYDAIEAVAAKRGLIVLQDAAQSMGAEYKGKRAGSMGRAAATSFYPAKPLGGYGDGGAVFTDDENLYQILKSVREHGLGHHRYENVRIGINGRLDSLQAAVLLTKLEDFPEELEARQRVADWYGAKLKTVTTPVVPEGYRSAWAQYSVLVDQRQNVLDRLKEAGIPHTIYYPKPLHLQPAFAKLGYQTGDYPVSESASRRIFSLPMNPFLEEAHIDRIAEVLNG</sequence>
<evidence type="ECO:0000256" key="2">
    <source>
        <dbReference type="PIRSR" id="PIRSR000390-2"/>
    </source>
</evidence>
<dbReference type="RefSeq" id="WP_237384498.1">
    <property type="nucleotide sequence ID" value="NZ_CP071793.1"/>
</dbReference>
<dbReference type="SUPFAM" id="SSF53383">
    <property type="entry name" value="PLP-dependent transferases"/>
    <property type="match status" value="1"/>
</dbReference>
<reference evidence="4" key="1">
    <citation type="submission" date="2021-03" db="EMBL/GenBank/DDBJ databases">
        <title>Acanthopleuribacteraceae sp. M133.</title>
        <authorList>
            <person name="Wang G."/>
        </authorList>
    </citation>
    <scope>NUCLEOTIDE SEQUENCE</scope>
    <source>
        <strain evidence="4">M133</strain>
    </source>
</reference>
<dbReference type="InterPro" id="IPR015421">
    <property type="entry name" value="PyrdxlP-dep_Trfase_major"/>
</dbReference>
<keyword evidence="4" id="KW-0032">Aminotransferase</keyword>
<dbReference type="Proteomes" id="UP000663929">
    <property type="component" value="Chromosome"/>
</dbReference>
<feature type="active site" description="Proton acceptor" evidence="1">
    <location>
        <position position="193"/>
    </location>
</feature>
<dbReference type="CDD" id="cd00616">
    <property type="entry name" value="AHBA_syn"/>
    <property type="match status" value="1"/>
</dbReference>
<name>A0A8A4TYJ0_SULCO</name>